<name>A0ACB9LQ70_BAUVA</name>
<keyword evidence="2" id="KW-1185">Reference proteome</keyword>
<sequence>MECLTMVGEKLLDYTLAPMARQVGYLIFYNNNVKELTEKAENLQHARESVQNRIDAAHRNGDEIYNVVRTWLEKVDEMSRKVEGHIQDDHHKKTGCSGRSLPNLWMRHQLSRKSKKMGQEIENIRNEGQFEHVSFQKAPNLIQNLSSTTCDEDFGSRVETLEAIMEALRHPNVNKIGVYGMAGVGKSTLVKQVAQKAQQEFDVVVMATITQNPEVEKIQGQIADMLGLNFSSEQSSIGRAGRLHERLKKEKNVLLILDDLWGELNWGEIGIPSLEENNNKKISISSEIQQRSCKFLMTSRDRDVLSKLNAQKYFLVTPLSDIEAWKLFEEKAMLDGSIGNAELHSIANEVAQECGGLPLAIVTVANSLKNKRISEWKVVLQELRNPAPTGMQNAIYRSIEVSYQNLKDDLLQSLFLLCGMFAQNASIRDLFKYSVGLDLFKHIPKVEYAQNKFDSCIHQLKDSCLLLDIDSSNEYCGIHDVVQDVALLIASKHEHVFVKRNEILEEWPEEEQMKNCKTIIIEFCDLNGLLERLCCPNLTFFVLNNQDPSLKLPNNFFERIPRLKVLDLTKMKFESLPSSISLLSNLRTLCFYYCSLEKIEVIGELKCLKVLSLVKSDIKQLPKELGQLTQLQLLDLTGCSQLKLIPPNTLSSLKKLEELYMKDSFVNWDIIDPMDQQQSNSNVSELDSLPLLTTLVVHIPDERMLPKVLTIRLQKYKILIGNVWDWSSETEASRILKLWLSTDIHWRDDIKRLLDTVEELHIGKLEGAKNVLPALNNEGLPQLQHLYVNHNDEIQCVINSLEVIHSIDLFPNLESMVLQNVMNLERLCGGPFTGESFSKLKIIKVKNCSNLRSLFSASLARGLPQLVEIELEECFRMERVVYDDEKAAGIVQFPKLCSLTIQSLPQLLGFHYEGNVLGTSVTLFSEKVMFPSLEKLTIDGLDKLNMIWNRLMAEDDTHNSPICDKMKETWHGQIADRSFCNLKSLKVVNCKKISKVLSFSLLNRLNNLEELEVKDCNSVNVVFDLEKITSEERHIVPKCHLRKLILFSLPSLKHVWNKDPQGILDFQNLSIIKSVDCQHMNYLLPVSVAKALPNLLELALENCTELETIVAMEEGLDATVRFMFPKVTLLWLWDLPKLKGFYPGGYITKWPQLRTLVFLCIPKEVNCFGSKHLCFSESRFEDGPQSLVQQSSFVEEVIPNLQELTLDQDDSALLRKVEVELEDKDWYWEGDLNKTVQKMYANKIGLRSFELLKQEEFPELKELWHGQVSAKEFKNLRSVVVDSFSKKQIKSRVFMSQLSSPFSWWRRSSPTWRNCH</sequence>
<gene>
    <name evidence="1" type="ORF">L6164_026403</name>
</gene>
<evidence type="ECO:0000313" key="1">
    <source>
        <dbReference type="EMBL" id="KAI4313419.1"/>
    </source>
</evidence>
<comment type="caution">
    <text evidence="1">The sequence shown here is derived from an EMBL/GenBank/DDBJ whole genome shotgun (WGS) entry which is preliminary data.</text>
</comment>
<dbReference type="EMBL" id="CM039436">
    <property type="protein sequence ID" value="KAI4313419.1"/>
    <property type="molecule type" value="Genomic_DNA"/>
</dbReference>
<evidence type="ECO:0000313" key="2">
    <source>
        <dbReference type="Proteomes" id="UP000828941"/>
    </source>
</evidence>
<accession>A0ACB9LQ70</accession>
<organism evidence="1 2">
    <name type="scientific">Bauhinia variegata</name>
    <name type="common">Purple orchid tree</name>
    <name type="synonym">Phanera variegata</name>
    <dbReference type="NCBI Taxonomy" id="167791"/>
    <lineage>
        <taxon>Eukaryota</taxon>
        <taxon>Viridiplantae</taxon>
        <taxon>Streptophyta</taxon>
        <taxon>Embryophyta</taxon>
        <taxon>Tracheophyta</taxon>
        <taxon>Spermatophyta</taxon>
        <taxon>Magnoliopsida</taxon>
        <taxon>eudicotyledons</taxon>
        <taxon>Gunneridae</taxon>
        <taxon>Pentapetalae</taxon>
        <taxon>rosids</taxon>
        <taxon>fabids</taxon>
        <taxon>Fabales</taxon>
        <taxon>Fabaceae</taxon>
        <taxon>Cercidoideae</taxon>
        <taxon>Cercideae</taxon>
        <taxon>Bauhiniinae</taxon>
        <taxon>Bauhinia</taxon>
    </lineage>
</organism>
<protein>
    <submittedName>
        <fullName evidence="1">Uncharacterized protein</fullName>
    </submittedName>
</protein>
<dbReference type="Proteomes" id="UP000828941">
    <property type="component" value="Chromosome 11"/>
</dbReference>
<proteinExistence type="predicted"/>
<reference evidence="1 2" key="1">
    <citation type="journal article" date="2022" name="DNA Res.">
        <title>Chromosomal-level genome assembly of the orchid tree Bauhinia variegata (Leguminosae; Cercidoideae) supports the allotetraploid origin hypothesis of Bauhinia.</title>
        <authorList>
            <person name="Zhong Y."/>
            <person name="Chen Y."/>
            <person name="Zheng D."/>
            <person name="Pang J."/>
            <person name="Liu Y."/>
            <person name="Luo S."/>
            <person name="Meng S."/>
            <person name="Qian L."/>
            <person name="Wei D."/>
            <person name="Dai S."/>
            <person name="Zhou R."/>
        </authorList>
    </citation>
    <scope>NUCLEOTIDE SEQUENCE [LARGE SCALE GENOMIC DNA]</scope>
    <source>
        <strain evidence="1">BV-YZ2020</strain>
    </source>
</reference>